<comment type="similarity">
    <text evidence="1">Belongs to the 'GDXG' lipolytic enzyme family.</text>
</comment>
<dbReference type="PANTHER" id="PTHR48081">
    <property type="entry name" value="AB HYDROLASE SUPERFAMILY PROTEIN C4A8.06C"/>
    <property type="match status" value="1"/>
</dbReference>
<dbReference type="PANTHER" id="PTHR48081:SF8">
    <property type="entry name" value="ALPHA_BETA HYDROLASE FOLD-3 DOMAIN-CONTAINING PROTEIN-RELATED"/>
    <property type="match status" value="1"/>
</dbReference>
<dbReference type="FunFam" id="3.40.50.1820:FF:000089">
    <property type="entry name" value="Alpha/beta hydrolase"/>
    <property type="match status" value="1"/>
</dbReference>
<keyword evidence="2" id="KW-0378">Hydrolase</keyword>
<keyword evidence="6" id="KW-1185">Reference proteome</keyword>
<evidence type="ECO:0000313" key="6">
    <source>
        <dbReference type="Proteomes" id="UP000319728"/>
    </source>
</evidence>
<gene>
    <name evidence="5" type="ORF">JD81_02830</name>
</gene>
<dbReference type="InterPro" id="IPR029058">
    <property type="entry name" value="AB_hydrolase_fold"/>
</dbReference>
<dbReference type="Pfam" id="PF07859">
    <property type="entry name" value="Abhydrolase_3"/>
    <property type="match status" value="1"/>
</dbReference>
<comment type="caution">
    <text evidence="5">The sequence shown here is derived from an EMBL/GenBank/DDBJ whole genome shotgun (WGS) entry which is preliminary data.</text>
</comment>
<name>A0A562WG92_9ACTN</name>
<dbReference type="GO" id="GO:0016787">
    <property type="term" value="F:hydrolase activity"/>
    <property type="evidence" value="ECO:0007669"/>
    <property type="project" value="UniProtKB-KW"/>
</dbReference>
<dbReference type="RefSeq" id="WP_145818163.1">
    <property type="nucleotide sequence ID" value="NZ_AP023438.1"/>
</dbReference>
<evidence type="ECO:0000259" key="4">
    <source>
        <dbReference type="Pfam" id="PF07859"/>
    </source>
</evidence>
<evidence type="ECO:0000256" key="2">
    <source>
        <dbReference type="ARBA" id="ARBA00022801"/>
    </source>
</evidence>
<feature type="domain" description="Alpha/beta hydrolase fold-3" evidence="4">
    <location>
        <begin position="79"/>
        <end position="285"/>
    </location>
</feature>
<feature type="compositionally biased region" description="Basic and acidic residues" evidence="3">
    <location>
        <begin position="320"/>
        <end position="333"/>
    </location>
</feature>
<accession>A0A562WG92</accession>
<evidence type="ECO:0000256" key="1">
    <source>
        <dbReference type="ARBA" id="ARBA00010515"/>
    </source>
</evidence>
<dbReference type="OrthoDB" id="3181909at2"/>
<evidence type="ECO:0000256" key="3">
    <source>
        <dbReference type="SAM" id="MobiDB-lite"/>
    </source>
</evidence>
<dbReference type="EMBL" id="VLLP01000001">
    <property type="protein sequence ID" value="TWJ29320.1"/>
    <property type="molecule type" value="Genomic_DNA"/>
</dbReference>
<dbReference type="AlphaFoldDB" id="A0A562WG92"/>
<organism evidence="5 6">
    <name type="scientific">Micromonospora sagamiensis</name>
    <dbReference type="NCBI Taxonomy" id="47875"/>
    <lineage>
        <taxon>Bacteria</taxon>
        <taxon>Bacillati</taxon>
        <taxon>Actinomycetota</taxon>
        <taxon>Actinomycetes</taxon>
        <taxon>Micromonosporales</taxon>
        <taxon>Micromonosporaceae</taxon>
        <taxon>Micromonospora</taxon>
    </lineage>
</organism>
<dbReference type="Proteomes" id="UP000319728">
    <property type="component" value="Unassembled WGS sequence"/>
</dbReference>
<dbReference type="Gene3D" id="3.40.50.1820">
    <property type="entry name" value="alpha/beta hydrolase"/>
    <property type="match status" value="1"/>
</dbReference>
<dbReference type="InterPro" id="IPR050300">
    <property type="entry name" value="GDXG_lipolytic_enzyme"/>
</dbReference>
<proteinExistence type="inferred from homology"/>
<feature type="region of interest" description="Disordered" evidence="3">
    <location>
        <begin position="314"/>
        <end position="333"/>
    </location>
</feature>
<sequence>MPLDPQVLAYRARRAASGTPQLYTQTLAEARAADLAAIRAGGGDAEPVHEVRDRTVPGPDGDLPIRIYRPAGDGPMPTLVYFFGGGWTLGSIDTADGICRRLANAVPCQVITVGYRLAPEHRFPAAVLDCHAATAWIAAHADELGVDPARLVVGGDSAGGNLAAAVTLLARRDGAPTLAGQLLVYPNTLHRGETESMRESEDPYLFNRTSVDWYWGHYLADPADGRNPLASPLLAEDLGGLPPALVVTAEYDPLRDEGERYAERLREAGVPTELTRYAGMIHGFFAMSGVLDGGRRALDQAAGWLRARLLTPTGGAESTGADRRPVGARRADG</sequence>
<evidence type="ECO:0000313" key="5">
    <source>
        <dbReference type="EMBL" id="TWJ29320.1"/>
    </source>
</evidence>
<protein>
    <submittedName>
        <fullName evidence="5">Acetyl esterase</fullName>
    </submittedName>
</protein>
<dbReference type="SUPFAM" id="SSF53474">
    <property type="entry name" value="alpha/beta-Hydrolases"/>
    <property type="match status" value="1"/>
</dbReference>
<reference evidence="5 6" key="1">
    <citation type="submission" date="2019-07" db="EMBL/GenBank/DDBJ databases">
        <title>R&amp;d 2014.</title>
        <authorList>
            <person name="Klenk H.-P."/>
        </authorList>
    </citation>
    <scope>NUCLEOTIDE SEQUENCE [LARGE SCALE GENOMIC DNA]</scope>
    <source>
        <strain evidence="5 6">DSM 43912</strain>
    </source>
</reference>
<dbReference type="InterPro" id="IPR013094">
    <property type="entry name" value="AB_hydrolase_3"/>
</dbReference>